<proteinExistence type="predicted"/>
<organism evidence="2 3">
    <name type="scientific">Araneus ventricosus</name>
    <name type="common">Orbweaver spider</name>
    <name type="synonym">Epeira ventricosa</name>
    <dbReference type="NCBI Taxonomy" id="182803"/>
    <lineage>
        <taxon>Eukaryota</taxon>
        <taxon>Metazoa</taxon>
        <taxon>Ecdysozoa</taxon>
        <taxon>Arthropoda</taxon>
        <taxon>Chelicerata</taxon>
        <taxon>Arachnida</taxon>
        <taxon>Araneae</taxon>
        <taxon>Araneomorphae</taxon>
        <taxon>Entelegynae</taxon>
        <taxon>Araneoidea</taxon>
        <taxon>Araneidae</taxon>
        <taxon>Araneus</taxon>
    </lineage>
</organism>
<dbReference type="AlphaFoldDB" id="A0A4Y2IZW9"/>
<feature type="domain" description="BTB" evidence="1">
    <location>
        <begin position="332"/>
        <end position="399"/>
    </location>
</feature>
<protein>
    <submittedName>
        <fullName evidence="2">Speckle-type POZ protein-like</fullName>
    </submittedName>
</protein>
<dbReference type="SUPFAM" id="SSF49599">
    <property type="entry name" value="TRAF domain-like"/>
    <property type="match status" value="2"/>
</dbReference>
<evidence type="ECO:0000259" key="1">
    <source>
        <dbReference type="PROSITE" id="PS50097"/>
    </source>
</evidence>
<sequence>MTTTASSRAEECFNVYWKIKNFSFCCEAIRSRAFSVSGCQYYIELDITSDYGACEVLSKAGHRNRPNFEKRLSILTCDGSPEVSFSSDRLFSNNVIFGARRNAFLPEDTLTVRLRSPTYFDRGQLLICSQIIVERKYFLWTFQEFSKYPHIVSISVENSELYGSIGLNLKSMCGNNPTEQLSLEIARTGGERCYCVLKISMVDVDGKAVNEVRDEFVFEESNDQQTRGFPMIIKKRKLLACKNLLLPDDTLTLKCYFAISSGKVTDGTSDISYCENSLLKEAGETSVISYCDKALFKEADELSMSCNKKIDTGCVTELQTHLKSMLDDGTLFDVSLHIGSEVIRAHKNILSARSPVFRAMFARDTTEAMSNTVAIEDLDVETVRGLLLYMYTDTLHDDQWESMKKVYLASDKYEVLSLKKKCVSFLKTNLSISNVCEDLVLADLHEDANLKT</sequence>
<dbReference type="PANTHER" id="PTHR24413">
    <property type="entry name" value="SPECKLE-TYPE POZ PROTEIN"/>
    <property type="match status" value="1"/>
</dbReference>
<keyword evidence="3" id="KW-1185">Reference proteome</keyword>
<dbReference type="OrthoDB" id="6410362at2759"/>
<dbReference type="InterPro" id="IPR011333">
    <property type="entry name" value="SKP1/BTB/POZ_sf"/>
</dbReference>
<dbReference type="InterPro" id="IPR000210">
    <property type="entry name" value="BTB/POZ_dom"/>
</dbReference>
<dbReference type="InterPro" id="IPR008974">
    <property type="entry name" value="TRAF-like"/>
</dbReference>
<evidence type="ECO:0000313" key="2">
    <source>
        <dbReference type="EMBL" id="GBM82456.1"/>
    </source>
</evidence>
<accession>A0A4Y2IZW9</accession>
<gene>
    <name evidence="2" type="primary">SPOPL</name>
    <name evidence="2" type="ORF">AVEN_98470_1</name>
</gene>
<name>A0A4Y2IZW9_ARAVE</name>
<dbReference type="EMBL" id="BGPR01108313">
    <property type="protein sequence ID" value="GBM82456.1"/>
    <property type="molecule type" value="Genomic_DNA"/>
</dbReference>
<dbReference type="SUPFAM" id="SSF54695">
    <property type="entry name" value="POZ domain"/>
    <property type="match status" value="1"/>
</dbReference>
<dbReference type="SMART" id="SM00225">
    <property type="entry name" value="BTB"/>
    <property type="match status" value="1"/>
</dbReference>
<comment type="caution">
    <text evidence="2">The sequence shown here is derived from an EMBL/GenBank/DDBJ whole genome shotgun (WGS) entry which is preliminary data.</text>
</comment>
<evidence type="ECO:0000313" key="3">
    <source>
        <dbReference type="Proteomes" id="UP000499080"/>
    </source>
</evidence>
<dbReference type="PROSITE" id="PS50097">
    <property type="entry name" value="BTB"/>
    <property type="match status" value="1"/>
</dbReference>
<dbReference type="Gene3D" id="3.30.710.10">
    <property type="entry name" value="Potassium Channel Kv1.1, Chain A"/>
    <property type="match status" value="1"/>
</dbReference>
<dbReference type="Proteomes" id="UP000499080">
    <property type="component" value="Unassembled WGS sequence"/>
</dbReference>
<dbReference type="Pfam" id="PF00651">
    <property type="entry name" value="BTB"/>
    <property type="match status" value="1"/>
</dbReference>
<dbReference type="Gene3D" id="2.60.210.10">
    <property type="entry name" value="Apoptosis, Tumor Necrosis Factor Receptor Associated Protein 2, Chain A"/>
    <property type="match status" value="1"/>
</dbReference>
<reference evidence="2 3" key="1">
    <citation type="journal article" date="2019" name="Sci. Rep.">
        <title>Orb-weaving spider Araneus ventricosus genome elucidates the spidroin gene catalogue.</title>
        <authorList>
            <person name="Kono N."/>
            <person name="Nakamura H."/>
            <person name="Ohtoshi R."/>
            <person name="Moran D.A.P."/>
            <person name="Shinohara A."/>
            <person name="Yoshida Y."/>
            <person name="Fujiwara M."/>
            <person name="Mori M."/>
            <person name="Tomita M."/>
            <person name="Arakawa K."/>
        </authorList>
    </citation>
    <scope>NUCLEOTIDE SEQUENCE [LARGE SCALE GENOMIC DNA]</scope>
</reference>